<dbReference type="EMBL" id="BNJQ01000024">
    <property type="protein sequence ID" value="GHP09269.1"/>
    <property type="molecule type" value="Genomic_DNA"/>
</dbReference>
<feature type="region of interest" description="Disordered" evidence="8">
    <location>
        <begin position="205"/>
        <end position="227"/>
    </location>
</feature>
<dbReference type="AlphaFoldDB" id="A0A830HWL3"/>
<dbReference type="InterPro" id="IPR033901">
    <property type="entry name" value="RNAPI/III_AC40"/>
</dbReference>
<dbReference type="GO" id="GO:0006351">
    <property type="term" value="P:DNA-templated transcription"/>
    <property type="evidence" value="ECO:0007669"/>
    <property type="project" value="InterPro"/>
</dbReference>
<reference evidence="10" key="1">
    <citation type="submission" date="2020-10" db="EMBL/GenBank/DDBJ databases">
        <title>Unveiling of a novel bifunctional photoreceptor, Dualchrome1, isolated from a cosmopolitan green alga.</title>
        <authorList>
            <person name="Suzuki S."/>
            <person name="Kawachi M."/>
        </authorList>
    </citation>
    <scope>NUCLEOTIDE SEQUENCE</scope>
    <source>
        <strain evidence="10">NIES 2893</strain>
    </source>
</reference>
<accession>A0A830HWL3</accession>
<gene>
    <name evidence="10" type="ORF">PPROV_000800600</name>
</gene>
<evidence type="ECO:0000256" key="5">
    <source>
        <dbReference type="ARBA" id="ARBA00023242"/>
    </source>
</evidence>
<dbReference type="InterPro" id="IPR001514">
    <property type="entry name" value="DNA-dir_RNA_pol_30-40kDasu_CS"/>
</dbReference>
<comment type="similarity">
    <text evidence="6">Belongs to the archaeal Rpo3/eukaryotic RPB3 RNA polymerase subunit family.</text>
</comment>
<keyword evidence="4" id="KW-0804">Transcription</keyword>
<dbReference type="InterPro" id="IPR036643">
    <property type="entry name" value="RNApol_insert_sf"/>
</dbReference>
<evidence type="ECO:0000259" key="9">
    <source>
        <dbReference type="SMART" id="SM00662"/>
    </source>
</evidence>
<evidence type="ECO:0000256" key="3">
    <source>
        <dbReference type="ARBA" id="ARBA00022478"/>
    </source>
</evidence>
<evidence type="ECO:0000256" key="4">
    <source>
        <dbReference type="ARBA" id="ARBA00023163"/>
    </source>
</evidence>
<evidence type="ECO:0000256" key="6">
    <source>
        <dbReference type="ARBA" id="ARBA00025804"/>
    </source>
</evidence>
<dbReference type="GO" id="GO:0005666">
    <property type="term" value="C:RNA polymerase III complex"/>
    <property type="evidence" value="ECO:0007669"/>
    <property type="project" value="TreeGrafter"/>
</dbReference>
<dbReference type="HAMAP" id="MF_00320">
    <property type="entry name" value="RNApol_arch_Rpo3"/>
    <property type="match status" value="1"/>
</dbReference>
<dbReference type="Gene3D" id="3.30.1360.10">
    <property type="entry name" value="RNA polymerase, RBP11-like subunit"/>
    <property type="match status" value="1"/>
</dbReference>
<dbReference type="GO" id="GO:0003677">
    <property type="term" value="F:DNA binding"/>
    <property type="evidence" value="ECO:0007669"/>
    <property type="project" value="InterPro"/>
</dbReference>
<evidence type="ECO:0000313" key="10">
    <source>
        <dbReference type="EMBL" id="GHP09269.1"/>
    </source>
</evidence>
<keyword evidence="11" id="KW-1185">Reference proteome</keyword>
<dbReference type="Pfam" id="PF01000">
    <property type="entry name" value="RNA_pol_A_bac"/>
    <property type="match status" value="1"/>
</dbReference>
<dbReference type="Pfam" id="PF01193">
    <property type="entry name" value="RNA_pol_L"/>
    <property type="match status" value="1"/>
</dbReference>
<dbReference type="InterPro" id="IPR050518">
    <property type="entry name" value="Rpo3/RPB3_RNA_Pol_subunit"/>
</dbReference>
<dbReference type="InterPro" id="IPR022842">
    <property type="entry name" value="RNAP_Rpo3/Rpb3/RPAC1"/>
</dbReference>
<dbReference type="GO" id="GO:0005736">
    <property type="term" value="C:RNA polymerase I complex"/>
    <property type="evidence" value="ECO:0007669"/>
    <property type="project" value="TreeGrafter"/>
</dbReference>
<dbReference type="SMART" id="SM00662">
    <property type="entry name" value="RPOLD"/>
    <property type="match status" value="1"/>
</dbReference>
<evidence type="ECO:0000256" key="7">
    <source>
        <dbReference type="ARBA" id="ARBA00031776"/>
    </source>
</evidence>
<evidence type="ECO:0000256" key="1">
    <source>
        <dbReference type="ARBA" id="ARBA00004123"/>
    </source>
</evidence>
<dbReference type="SUPFAM" id="SSF56553">
    <property type="entry name" value="Insert subdomain of RNA polymerase alpha subunit"/>
    <property type="match status" value="2"/>
</dbReference>
<proteinExistence type="inferred from homology"/>
<dbReference type="GO" id="GO:0046983">
    <property type="term" value="F:protein dimerization activity"/>
    <property type="evidence" value="ECO:0007669"/>
    <property type="project" value="InterPro"/>
</dbReference>
<dbReference type="Gene3D" id="2.170.120.12">
    <property type="entry name" value="DNA-directed RNA polymerase, insert domain"/>
    <property type="match status" value="1"/>
</dbReference>
<evidence type="ECO:0000256" key="2">
    <source>
        <dbReference type="ARBA" id="ARBA00022083"/>
    </source>
</evidence>
<keyword evidence="5" id="KW-0539">Nucleus</keyword>
<dbReference type="InterPro" id="IPR011263">
    <property type="entry name" value="DNA-dir_RNA_pol_RpoA/D/Rpb3"/>
</dbReference>
<comment type="subcellular location">
    <subcellularLocation>
        <location evidence="1">Nucleus</location>
    </subcellularLocation>
</comment>
<evidence type="ECO:0000313" key="11">
    <source>
        <dbReference type="Proteomes" id="UP000660262"/>
    </source>
</evidence>
<dbReference type="CDD" id="cd07032">
    <property type="entry name" value="RNAP_I_II_AC40"/>
    <property type="match status" value="1"/>
</dbReference>
<name>A0A830HWL3_9CHLO</name>
<dbReference type="InterPro" id="IPR011262">
    <property type="entry name" value="DNA-dir_RNA_pol_insert"/>
</dbReference>
<sequence>MGSSRRRSGTAAASVPVTAAKLDPSADADAEVMMGGDGAVDTSLSLQERNKYVRISGTLVQNTSSTLGGESFSPELLSNTLSTRVTASEPSGDSLEFEMASPYLDLSLANALRRIMIAEVPTVAIESVLVKDNTSVIQDEVLAHRLGLVPIKCDPAWLEWKSKDETASEKNTIVFTLDVTCYVNEEGEVVNEKVKSSHLKWLPGGSDMGRTGGVAPADGTPNDGTPNVDNEYTKFETSQRDVLAARGWDENTDGAPRPVHEDILLVKLRPKQRIRLEAHCVKGEGCDHAKFSPVATCWYRLYPSLRISESSPVTGKDADALVEQVEALCGTKDDQGNDKPCGYVKVENGVATVAGDVRDDFKAQELWRQLGSDGSGSPFEGKLSLQKDKHHFIFTVETAGQLTPQRIVKDAIHLLREKARKLVSSLDDQAMDTD</sequence>
<comment type="caution">
    <text evidence="10">The sequence shown here is derived from an EMBL/GenBank/DDBJ whole genome shotgun (WGS) entry which is preliminary data.</text>
</comment>
<dbReference type="Proteomes" id="UP000660262">
    <property type="component" value="Unassembled WGS sequence"/>
</dbReference>
<dbReference type="SUPFAM" id="SSF55257">
    <property type="entry name" value="RBP11-like subunits of RNA polymerase"/>
    <property type="match status" value="1"/>
</dbReference>
<keyword evidence="3" id="KW-0240">DNA-directed RNA polymerase</keyword>
<dbReference type="OrthoDB" id="270173at2759"/>
<dbReference type="InterPro" id="IPR036603">
    <property type="entry name" value="RBP11-like"/>
</dbReference>
<evidence type="ECO:0000256" key="8">
    <source>
        <dbReference type="SAM" id="MobiDB-lite"/>
    </source>
</evidence>
<dbReference type="PANTHER" id="PTHR11800">
    <property type="entry name" value="DNA-DIRECTED RNA POLYMERASE"/>
    <property type="match status" value="1"/>
</dbReference>
<protein>
    <recommendedName>
        <fullName evidence="2">DNA-directed RNA polymerases I and III subunit RPAC1</fullName>
    </recommendedName>
    <alternativeName>
        <fullName evidence="7">Plastid-encoded RNA polymerase subunit alpha</fullName>
    </alternativeName>
</protein>
<organism evidence="10 11">
    <name type="scientific">Pycnococcus provasolii</name>
    <dbReference type="NCBI Taxonomy" id="41880"/>
    <lineage>
        <taxon>Eukaryota</taxon>
        <taxon>Viridiplantae</taxon>
        <taxon>Chlorophyta</taxon>
        <taxon>Pseudoscourfieldiophyceae</taxon>
        <taxon>Pseudoscourfieldiales</taxon>
        <taxon>Pycnococcaceae</taxon>
        <taxon>Pycnococcus</taxon>
    </lineage>
</organism>
<dbReference type="GO" id="GO:0003899">
    <property type="term" value="F:DNA-directed RNA polymerase activity"/>
    <property type="evidence" value="ECO:0007669"/>
    <property type="project" value="InterPro"/>
</dbReference>
<dbReference type="PANTHER" id="PTHR11800:SF13">
    <property type="entry name" value="DNA-DIRECTED RNA POLYMERASES I AND III SUBUNIT RPAC1"/>
    <property type="match status" value="1"/>
</dbReference>
<feature type="domain" description="DNA-directed RNA polymerase RpoA/D/Rpb3-type" evidence="9">
    <location>
        <begin position="94"/>
        <end position="425"/>
    </location>
</feature>
<dbReference type="PROSITE" id="PS00446">
    <property type="entry name" value="RNA_POL_D_30KD"/>
    <property type="match status" value="1"/>
</dbReference>